<dbReference type="AlphaFoldDB" id="I2GKN7"/>
<dbReference type="OrthoDB" id="983041at2"/>
<feature type="region of interest" description="Disordered" evidence="1">
    <location>
        <begin position="1"/>
        <end position="30"/>
    </location>
</feature>
<feature type="compositionally biased region" description="Basic and acidic residues" evidence="1">
    <location>
        <begin position="8"/>
        <end position="28"/>
    </location>
</feature>
<dbReference type="RefSeq" id="WP_009283041.1">
    <property type="nucleotide sequence ID" value="NZ_CAIT01000007.1"/>
</dbReference>
<comment type="caution">
    <text evidence="2">The sequence shown here is derived from an EMBL/GenBank/DDBJ whole genome shotgun (WGS) entry which is preliminary data.</text>
</comment>
<keyword evidence="3" id="KW-1185">Reference proteome</keyword>
<reference evidence="2 3" key="1">
    <citation type="journal article" date="2012" name="J. Bacteriol.">
        <title>Genome Sequence of the Filamentous Bacterium Fibrisoma limi BUZ 3T.</title>
        <authorList>
            <person name="Filippini M."/>
            <person name="Qi W."/>
            <person name="Jaenicke S."/>
            <person name="Goesmann A."/>
            <person name="Smits T.H."/>
            <person name="Bagheri H.C."/>
        </authorList>
    </citation>
    <scope>NUCLEOTIDE SEQUENCE [LARGE SCALE GENOMIC DNA]</scope>
    <source>
        <strain evidence="3">BUZ 3T</strain>
    </source>
</reference>
<dbReference type="STRING" id="1185876.BN8_03635"/>
<proteinExistence type="predicted"/>
<name>I2GKN7_9BACT</name>
<dbReference type="Proteomes" id="UP000009309">
    <property type="component" value="Unassembled WGS sequence"/>
</dbReference>
<dbReference type="EMBL" id="CAIT01000007">
    <property type="protein sequence ID" value="CCH54463.1"/>
    <property type="molecule type" value="Genomic_DNA"/>
</dbReference>
<protein>
    <submittedName>
        <fullName evidence="2">Uncharacterized protein</fullName>
    </submittedName>
</protein>
<evidence type="ECO:0000313" key="2">
    <source>
        <dbReference type="EMBL" id="CCH54463.1"/>
    </source>
</evidence>
<evidence type="ECO:0000313" key="3">
    <source>
        <dbReference type="Proteomes" id="UP000009309"/>
    </source>
</evidence>
<sequence>MKTGIELIAKEREEHTTKHEWTPEHDDQQDQSQLATAAVAVLLMDTHVDIWVGSGETAFSVWPWKEIDPWFINIQKKSRIDQLAVAGSLIAAEIDRLQRLSAKEATSAA</sequence>
<gene>
    <name evidence="2" type="ORF">BN8_03635</name>
</gene>
<evidence type="ECO:0000256" key="1">
    <source>
        <dbReference type="SAM" id="MobiDB-lite"/>
    </source>
</evidence>
<organism evidence="2 3">
    <name type="scientific">Fibrisoma limi BUZ 3</name>
    <dbReference type="NCBI Taxonomy" id="1185876"/>
    <lineage>
        <taxon>Bacteria</taxon>
        <taxon>Pseudomonadati</taxon>
        <taxon>Bacteroidota</taxon>
        <taxon>Cytophagia</taxon>
        <taxon>Cytophagales</taxon>
        <taxon>Spirosomataceae</taxon>
        <taxon>Fibrisoma</taxon>
    </lineage>
</organism>
<accession>I2GKN7</accession>
<dbReference type="eggNOG" id="ENOG503145V">
    <property type="taxonomic scope" value="Bacteria"/>
</dbReference>